<sequence>MTAPAHLAATRTAYDSVAALYAELVGNVESNPPVDRAMLAAFAELAGPAGPVADLGCGPGHLTAHLAALGCAAFGVDLSPAMIELARAAHPRLRFDEGSMTALDLADGSVGGVLSWYSTIHTPPEGLPEVLAELHRVLAPGGHLLIGFFGSDEPSVLPFDHKVTTAYRWPLDRFAALLDDAGFAEAARMSRAPVDGERPLPHGRILARKPV</sequence>
<proteinExistence type="predicted"/>
<dbReference type="GO" id="GO:0008168">
    <property type="term" value="F:methyltransferase activity"/>
    <property type="evidence" value="ECO:0007669"/>
    <property type="project" value="UniProtKB-KW"/>
</dbReference>
<feature type="domain" description="Methyltransferase" evidence="1">
    <location>
        <begin position="52"/>
        <end position="142"/>
    </location>
</feature>
<dbReference type="PANTHER" id="PTHR42912">
    <property type="entry name" value="METHYLTRANSFERASE"/>
    <property type="match status" value="1"/>
</dbReference>
<dbReference type="Pfam" id="PF13649">
    <property type="entry name" value="Methyltransf_25"/>
    <property type="match status" value="1"/>
</dbReference>
<dbReference type="SUPFAM" id="SSF53335">
    <property type="entry name" value="S-adenosyl-L-methionine-dependent methyltransferases"/>
    <property type="match status" value="1"/>
</dbReference>
<comment type="caution">
    <text evidence="2">The sequence shown here is derived from an EMBL/GenBank/DDBJ whole genome shotgun (WGS) entry which is preliminary data.</text>
</comment>
<dbReference type="EC" id="2.1.-.-" evidence="2"/>
<keyword evidence="2" id="KW-0489">Methyltransferase</keyword>
<organism evidence="2 3">
    <name type="scientific">Actinomadura fibrosa</name>
    <dbReference type="NCBI Taxonomy" id="111802"/>
    <lineage>
        <taxon>Bacteria</taxon>
        <taxon>Bacillati</taxon>
        <taxon>Actinomycetota</taxon>
        <taxon>Actinomycetes</taxon>
        <taxon>Streptosporangiales</taxon>
        <taxon>Thermomonosporaceae</taxon>
        <taxon>Actinomadura</taxon>
    </lineage>
</organism>
<dbReference type="Proteomes" id="UP001597063">
    <property type="component" value="Unassembled WGS sequence"/>
</dbReference>
<keyword evidence="3" id="KW-1185">Reference proteome</keyword>
<dbReference type="CDD" id="cd02440">
    <property type="entry name" value="AdoMet_MTases"/>
    <property type="match status" value="1"/>
</dbReference>
<dbReference type="InterPro" id="IPR050508">
    <property type="entry name" value="Methyltransf_Superfamily"/>
</dbReference>
<protein>
    <submittedName>
        <fullName evidence="2">Class I SAM-dependent methyltransferase</fullName>
        <ecNumber evidence="2">2.1.-.-</ecNumber>
    </submittedName>
</protein>
<dbReference type="GO" id="GO:0032259">
    <property type="term" value="P:methylation"/>
    <property type="evidence" value="ECO:0007669"/>
    <property type="project" value="UniProtKB-KW"/>
</dbReference>
<dbReference type="RefSeq" id="WP_131763523.1">
    <property type="nucleotide sequence ID" value="NZ_CAACUY010000350.1"/>
</dbReference>
<evidence type="ECO:0000313" key="2">
    <source>
        <dbReference type="EMBL" id="MFD0684286.1"/>
    </source>
</evidence>
<accession>A0ABW2XDJ7</accession>
<name>A0ABW2XDJ7_9ACTN</name>
<reference evidence="3" key="1">
    <citation type="journal article" date="2019" name="Int. J. Syst. Evol. Microbiol.">
        <title>The Global Catalogue of Microorganisms (GCM) 10K type strain sequencing project: providing services to taxonomists for standard genome sequencing and annotation.</title>
        <authorList>
            <consortium name="The Broad Institute Genomics Platform"/>
            <consortium name="The Broad Institute Genome Sequencing Center for Infectious Disease"/>
            <person name="Wu L."/>
            <person name="Ma J."/>
        </authorList>
    </citation>
    <scope>NUCLEOTIDE SEQUENCE [LARGE SCALE GENOMIC DNA]</scope>
    <source>
        <strain evidence="3">JCM 9371</strain>
    </source>
</reference>
<gene>
    <name evidence="2" type="ORF">ACFQZM_07255</name>
</gene>
<keyword evidence="2" id="KW-0808">Transferase</keyword>
<dbReference type="EMBL" id="JBHTGP010000003">
    <property type="protein sequence ID" value="MFD0684286.1"/>
    <property type="molecule type" value="Genomic_DNA"/>
</dbReference>
<dbReference type="Gene3D" id="3.40.50.150">
    <property type="entry name" value="Vaccinia Virus protein VP39"/>
    <property type="match status" value="1"/>
</dbReference>
<evidence type="ECO:0000313" key="3">
    <source>
        <dbReference type="Proteomes" id="UP001597063"/>
    </source>
</evidence>
<evidence type="ECO:0000259" key="1">
    <source>
        <dbReference type="Pfam" id="PF13649"/>
    </source>
</evidence>
<dbReference type="InterPro" id="IPR029063">
    <property type="entry name" value="SAM-dependent_MTases_sf"/>
</dbReference>
<dbReference type="InterPro" id="IPR041698">
    <property type="entry name" value="Methyltransf_25"/>
</dbReference>